<dbReference type="AlphaFoldDB" id="A0A7J3XY47"/>
<reference evidence="1" key="1">
    <citation type="journal article" date="2020" name="mSystems">
        <title>Genome- and Community-Level Interaction Insights into Carbon Utilization and Element Cycling Functions of Hydrothermarchaeota in Hydrothermal Sediment.</title>
        <authorList>
            <person name="Zhou Z."/>
            <person name="Liu Y."/>
            <person name="Xu W."/>
            <person name="Pan J."/>
            <person name="Luo Z.H."/>
            <person name="Li M."/>
        </authorList>
    </citation>
    <scope>NUCLEOTIDE SEQUENCE [LARGE SCALE GENOMIC DNA]</scope>
    <source>
        <strain evidence="1">SpSt-110</strain>
    </source>
</reference>
<sequence>MSSERSSSTGTRRQTLVFTTSTERGYRRLASFIEETQGLFAVPIPRNVCQALLEGRGLPELGIPGGYIRLWHPILRLLRRLEGRIHCYAGVVDPAEVRSRFAEIASLLIKADVYDRIDPEEWVTAFKREVKPIQVIGDFVVVDNYVDAYLESRRNKDADYITLDEIVPTPFDLLTLISLNELPLRLLQPVVRFAVVFFNEYLLKSPTITRAYRMLKRDEEYRVFLEENNIRIIR</sequence>
<proteinExistence type="predicted"/>
<dbReference type="EMBL" id="DRYK01000030">
    <property type="protein sequence ID" value="HHP67627.1"/>
    <property type="molecule type" value="Genomic_DNA"/>
</dbReference>
<name>A0A7J3XY47_9CREN</name>
<organism evidence="1">
    <name type="scientific">Thermogladius calderae</name>
    <dbReference type="NCBI Taxonomy" id="1200300"/>
    <lineage>
        <taxon>Archaea</taxon>
        <taxon>Thermoproteota</taxon>
        <taxon>Thermoprotei</taxon>
        <taxon>Desulfurococcales</taxon>
        <taxon>Desulfurococcaceae</taxon>
        <taxon>Thermogladius</taxon>
    </lineage>
</organism>
<comment type="caution">
    <text evidence="1">The sequence shown here is derived from an EMBL/GenBank/DDBJ whole genome shotgun (WGS) entry which is preliminary data.</text>
</comment>
<evidence type="ECO:0000313" key="1">
    <source>
        <dbReference type="EMBL" id="HHP67627.1"/>
    </source>
</evidence>
<gene>
    <name evidence="1" type="ORF">ENM60_02380</name>
</gene>
<protein>
    <submittedName>
        <fullName evidence="1">Uncharacterized protein</fullName>
    </submittedName>
</protein>
<accession>A0A7J3XY47</accession>